<organism evidence="2 3">
    <name type="scientific">Undibacterium danionis</name>
    <dbReference type="NCBI Taxonomy" id="1812100"/>
    <lineage>
        <taxon>Bacteria</taxon>
        <taxon>Pseudomonadati</taxon>
        <taxon>Pseudomonadota</taxon>
        <taxon>Betaproteobacteria</taxon>
        <taxon>Burkholderiales</taxon>
        <taxon>Oxalobacteraceae</taxon>
        <taxon>Undibacterium</taxon>
    </lineage>
</organism>
<dbReference type="Proteomes" id="UP001589844">
    <property type="component" value="Unassembled WGS sequence"/>
</dbReference>
<gene>
    <name evidence="2" type="ORF">ACFFJH_01725</name>
</gene>
<keyword evidence="1" id="KW-0732">Signal</keyword>
<dbReference type="Pfam" id="PF13975">
    <property type="entry name" value="gag-asp_proteas"/>
    <property type="match status" value="1"/>
</dbReference>
<dbReference type="NCBIfam" id="TIGR02281">
    <property type="entry name" value="clan_AA_DTGA"/>
    <property type="match status" value="1"/>
</dbReference>
<keyword evidence="3" id="KW-1185">Reference proteome</keyword>
<dbReference type="Gene3D" id="2.40.70.10">
    <property type="entry name" value="Acid Proteases"/>
    <property type="match status" value="1"/>
</dbReference>
<keyword evidence="2" id="KW-0378">Hydrolase</keyword>
<dbReference type="GO" id="GO:0008233">
    <property type="term" value="F:peptidase activity"/>
    <property type="evidence" value="ECO:0007669"/>
    <property type="project" value="UniProtKB-KW"/>
</dbReference>
<dbReference type="PROSITE" id="PS00141">
    <property type="entry name" value="ASP_PROTEASE"/>
    <property type="match status" value="1"/>
</dbReference>
<dbReference type="InterPro" id="IPR001969">
    <property type="entry name" value="Aspartic_peptidase_AS"/>
</dbReference>
<sequence length="221" mass="23612">MTFSHLRRLLLASASTALLGNNRSAYAASDISLVALSNGKAMLVVDGKAPKMYAIGSNIDSTTKLIASTANSATIEVEGKKQILYLGHGGMRSTTESKNASVTLHANELGHFFTLGQINGGSSLRMIVDTGASFVAIPASEAIRLGIDYRKGLRARSNTANGIVPIYLIKLDSIKVGDIELFQVEASIHEGDLNICLLGMSFLKRVSMVREGQQMVLTKKI</sequence>
<feature type="signal peptide" evidence="1">
    <location>
        <begin position="1"/>
        <end position="27"/>
    </location>
</feature>
<evidence type="ECO:0000256" key="1">
    <source>
        <dbReference type="SAM" id="SignalP"/>
    </source>
</evidence>
<dbReference type="SUPFAM" id="SSF50630">
    <property type="entry name" value="Acid proteases"/>
    <property type="match status" value="1"/>
</dbReference>
<dbReference type="InterPro" id="IPR021109">
    <property type="entry name" value="Peptidase_aspartic_dom_sf"/>
</dbReference>
<keyword evidence="2" id="KW-0645">Protease</keyword>
<dbReference type="InterPro" id="IPR011969">
    <property type="entry name" value="Clan_AA_Asp_peptidase_C"/>
</dbReference>
<name>A0ABV6IAG8_9BURK</name>
<protein>
    <submittedName>
        <fullName evidence="2">TIGR02281 family clan AA aspartic protease</fullName>
    </submittedName>
</protein>
<accession>A0ABV6IAG8</accession>
<feature type="chain" id="PRO_5045297153" evidence="1">
    <location>
        <begin position="28"/>
        <end position="221"/>
    </location>
</feature>
<dbReference type="EMBL" id="JBHLXJ010000002">
    <property type="protein sequence ID" value="MFC0348510.1"/>
    <property type="molecule type" value="Genomic_DNA"/>
</dbReference>
<dbReference type="RefSeq" id="WP_390209588.1">
    <property type="nucleotide sequence ID" value="NZ_JBHLXJ010000002.1"/>
</dbReference>
<dbReference type="CDD" id="cd05483">
    <property type="entry name" value="retropepsin_like_bacteria"/>
    <property type="match status" value="1"/>
</dbReference>
<reference evidence="2 3" key="1">
    <citation type="submission" date="2024-09" db="EMBL/GenBank/DDBJ databases">
        <authorList>
            <person name="Sun Q."/>
            <person name="Mori K."/>
        </authorList>
    </citation>
    <scope>NUCLEOTIDE SEQUENCE [LARGE SCALE GENOMIC DNA]</scope>
    <source>
        <strain evidence="2 3">CCM 8677</strain>
    </source>
</reference>
<evidence type="ECO:0000313" key="2">
    <source>
        <dbReference type="EMBL" id="MFC0348510.1"/>
    </source>
</evidence>
<proteinExistence type="predicted"/>
<dbReference type="GO" id="GO:0006508">
    <property type="term" value="P:proteolysis"/>
    <property type="evidence" value="ECO:0007669"/>
    <property type="project" value="UniProtKB-KW"/>
</dbReference>
<comment type="caution">
    <text evidence="2">The sequence shown here is derived from an EMBL/GenBank/DDBJ whole genome shotgun (WGS) entry which is preliminary data.</text>
</comment>
<dbReference type="InterPro" id="IPR034122">
    <property type="entry name" value="Retropepsin-like_bacterial"/>
</dbReference>
<evidence type="ECO:0000313" key="3">
    <source>
        <dbReference type="Proteomes" id="UP001589844"/>
    </source>
</evidence>